<dbReference type="Gene3D" id="2.40.420.20">
    <property type="match status" value="1"/>
</dbReference>
<dbReference type="PROSITE" id="PS51257">
    <property type="entry name" value="PROKAR_LIPOPROTEIN"/>
    <property type="match status" value="1"/>
</dbReference>
<keyword evidence="2" id="KW-0813">Transport</keyword>
<evidence type="ECO:0000256" key="1">
    <source>
        <dbReference type="ARBA" id="ARBA00009477"/>
    </source>
</evidence>
<dbReference type="InterPro" id="IPR058792">
    <property type="entry name" value="Beta-barrel_RND_2"/>
</dbReference>
<dbReference type="SUPFAM" id="SSF111369">
    <property type="entry name" value="HlyD-like secretion proteins"/>
    <property type="match status" value="1"/>
</dbReference>
<reference evidence="8 9" key="1">
    <citation type="submission" date="2023-11" db="EMBL/GenBank/DDBJ databases">
        <title>Analysis of the Genomes of Mucilaginibacter gossypii cycad 4 and M. sabulilitoris SNA2: microbes with the potential for plant growth promotion.</title>
        <authorList>
            <person name="Hirsch A.M."/>
            <person name="Humm E."/>
            <person name="Rubbi M."/>
            <person name="Del Vecchio G."/>
            <person name="Ha S.M."/>
            <person name="Pellegrini M."/>
            <person name="Gunsalus R.P."/>
        </authorList>
    </citation>
    <scope>NUCLEOTIDE SEQUENCE [LARGE SCALE GENOMIC DNA]</scope>
    <source>
        <strain evidence="8 9">SNA2</strain>
    </source>
</reference>
<evidence type="ECO:0000259" key="4">
    <source>
        <dbReference type="Pfam" id="PF19335"/>
    </source>
</evidence>
<feature type="domain" description="CzcB-like C-terminal circularly permuted SH3-like" evidence="7">
    <location>
        <begin position="345"/>
        <end position="405"/>
    </location>
</feature>
<dbReference type="InterPro" id="IPR058649">
    <property type="entry name" value="CzcB_C"/>
</dbReference>
<organism evidence="8 9">
    <name type="scientific">Mucilaginibacter sabulilitoris</name>
    <dbReference type="NCBI Taxonomy" id="1173583"/>
    <lineage>
        <taxon>Bacteria</taxon>
        <taxon>Pseudomonadati</taxon>
        <taxon>Bacteroidota</taxon>
        <taxon>Sphingobacteriia</taxon>
        <taxon>Sphingobacteriales</taxon>
        <taxon>Sphingobacteriaceae</taxon>
        <taxon>Mucilaginibacter</taxon>
    </lineage>
</organism>
<feature type="region of interest" description="Disordered" evidence="3">
    <location>
        <begin position="415"/>
        <end position="439"/>
    </location>
</feature>
<evidence type="ECO:0000259" key="5">
    <source>
        <dbReference type="Pfam" id="PF25919"/>
    </source>
</evidence>
<dbReference type="InterPro" id="IPR058790">
    <property type="entry name" value="BSH_CusB"/>
</dbReference>
<evidence type="ECO:0000313" key="9">
    <source>
        <dbReference type="Proteomes" id="UP001324380"/>
    </source>
</evidence>
<keyword evidence="9" id="KW-1185">Reference proteome</keyword>
<dbReference type="InterPro" id="IPR045800">
    <property type="entry name" value="HMBD"/>
</dbReference>
<dbReference type="PANTHER" id="PTHR30097:SF15">
    <property type="entry name" value="CATION EFFLUX SYSTEM PROTEIN CUSB"/>
    <property type="match status" value="1"/>
</dbReference>
<feature type="compositionally biased region" description="Basic and acidic residues" evidence="3">
    <location>
        <begin position="425"/>
        <end position="439"/>
    </location>
</feature>
<feature type="domain" description="CusB-like barrel-sandwich hybrid" evidence="5">
    <location>
        <begin position="136"/>
        <end position="257"/>
    </location>
</feature>
<dbReference type="Pfam" id="PF25975">
    <property type="entry name" value="CzcB_C"/>
    <property type="match status" value="1"/>
</dbReference>
<name>A0ABZ0TU32_9SPHI</name>
<dbReference type="Proteomes" id="UP001324380">
    <property type="component" value="Chromosome"/>
</dbReference>
<accession>A0ABZ0TU32</accession>
<dbReference type="EMBL" id="CP139558">
    <property type="protein sequence ID" value="WPU94675.1"/>
    <property type="molecule type" value="Genomic_DNA"/>
</dbReference>
<dbReference type="Pfam" id="PF25919">
    <property type="entry name" value="BSH_CusB"/>
    <property type="match status" value="1"/>
</dbReference>
<dbReference type="Gene3D" id="2.40.30.170">
    <property type="match status" value="1"/>
</dbReference>
<sequence>MKKSIIYRTVYSRVARLSLAVLLIAAFFVACKKKVQPKESSAKVVKAPTSKAYYTCSMHPQVHEDHPGNCPVCGMNLIKVEVSQMSMSMGGNRVLLTKTQMQLGGIKTDTVKEQNTGEEKSLTGTVTTNENKTDQLSARIAGRIQRLFVRTTGETIRIGQPIYTVYSEDLLEAEKEYLLAKEQAKKLNNPDVDYQQLIAGAENKLLLWGLTRVQIRELAKTGEASAMVTMLSTIGGTVADVMVHEGDYVSEGMPILKTQALNSLWVEAQLYASETGSYRDHDPVNVSFPDLGGQSIKGTIDFINPELSGFSKVDLIRVTIPNPQGLIRPGMQAYVSAGGGEKRSLAVPASAVIYGGKGDLVWVKNADGSFSARIIKTGPGNSSYVSVLSGLTAGEVVVTGGAYLLNSEASFGNSDGQMNMSGMDSKMDSRMKMDPRMKM</sequence>
<dbReference type="InterPro" id="IPR051909">
    <property type="entry name" value="MFP_Cation_Efflux"/>
</dbReference>
<evidence type="ECO:0000259" key="6">
    <source>
        <dbReference type="Pfam" id="PF25954"/>
    </source>
</evidence>
<evidence type="ECO:0000313" key="8">
    <source>
        <dbReference type="EMBL" id="WPU94675.1"/>
    </source>
</evidence>
<evidence type="ECO:0000256" key="3">
    <source>
        <dbReference type="SAM" id="MobiDB-lite"/>
    </source>
</evidence>
<dbReference type="Pfam" id="PF25954">
    <property type="entry name" value="Beta-barrel_RND_2"/>
    <property type="match status" value="1"/>
</dbReference>
<feature type="domain" description="Heavy metal binding" evidence="4">
    <location>
        <begin position="53"/>
        <end position="80"/>
    </location>
</feature>
<dbReference type="PANTHER" id="PTHR30097">
    <property type="entry name" value="CATION EFFLUX SYSTEM PROTEIN CUSB"/>
    <property type="match status" value="1"/>
</dbReference>
<gene>
    <name evidence="8" type="ORF">SNE25_03965</name>
</gene>
<dbReference type="Pfam" id="PF19335">
    <property type="entry name" value="HMBD"/>
    <property type="match status" value="1"/>
</dbReference>
<dbReference type="InterPro" id="IPR006143">
    <property type="entry name" value="RND_pump_MFP"/>
</dbReference>
<comment type="similarity">
    <text evidence="1">Belongs to the membrane fusion protein (MFP) (TC 8.A.1) family.</text>
</comment>
<evidence type="ECO:0000256" key="2">
    <source>
        <dbReference type="ARBA" id="ARBA00022448"/>
    </source>
</evidence>
<protein>
    <submittedName>
        <fullName evidence="8">Efflux RND transporter periplasmic adaptor subunit</fullName>
    </submittedName>
</protein>
<dbReference type="RefSeq" id="WP_321563791.1">
    <property type="nucleotide sequence ID" value="NZ_CP139558.1"/>
</dbReference>
<evidence type="ECO:0000259" key="7">
    <source>
        <dbReference type="Pfam" id="PF25975"/>
    </source>
</evidence>
<dbReference type="NCBIfam" id="TIGR01730">
    <property type="entry name" value="RND_mfp"/>
    <property type="match status" value="1"/>
</dbReference>
<feature type="domain" description="CusB-like beta-barrel" evidence="6">
    <location>
        <begin position="264"/>
        <end position="338"/>
    </location>
</feature>
<proteinExistence type="inferred from homology"/>